<dbReference type="NCBIfam" id="TIGR01297">
    <property type="entry name" value="CDF"/>
    <property type="match status" value="1"/>
</dbReference>
<evidence type="ECO:0000256" key="2">
    <source>
        <dbReference type="ARBA" id="ARBA00008114"/>
    </source>
</evidence>
<dbReference type="InParanoid" id="A0A5R8QAW7"/>
<feature type="transmembrane region" description="Helical" evidence="7">
    <location>
        <begin position="39"/>
        <end position="61"/>
    </location>
</feature>
<dbReference type="Pfam" id="PF01545">
    <property type="entry name" value="Cation_efflux"/>
    <property type="match status" value="1"/>
</dbReference>
<accession>A0A5R8QAW7</accession>
<dbReference type="PANTHER" id="PTHR43840:SF50">
    <property type="entry name" value="MANGANESE EFFLUX SYSTEM PROTEIN MNES"/>
    <property type="match status" value="1"/>
</dbReference>
<keyword evidence="4 7" id="KW-0812">Transmembrane</keyword>
<dbReference type="OrthoDB" id="9806522at2"/>
<feature type="transmembrane region" description="Helical" evidence="7">
    <location>
        <begin position="159"/>
        <end position="176"/>
    </location>
</feature>
<dbReference type="SUPFAM" id="SSF161111">
    <property type="entry name" value="Cation efflux protein transmembrane domain-like"/>
    <property type="match status" value="1"/>
</dbReference>
<feature type="domain" description="Cation efflux protein cytoplasmic" evidence="9">
    <location>
        <begin position="218"/>
        <end position="287"/>
    </location>
</feature>
<dbReference type="AlphaFoldDB" id="A0A5R8QAW7"/>
<dbReference type="InterPro" id="IPR050291">
    <property type="entry name" value="CDF_Transporter"/>
</dbReference>
<dbReference type="GO" id="GO:0008324">
    <property type="term" value="F:monoatomic cation transmembrane transporter activity"/>
    <property type="evidence" value="ECO:0007669"/>
    <property type="project" value="InterPro"/>
</dbReference>
<feature type="transmembrane region" description="Helical" evidence="7">
    <location>
        <begin position="116"/>
        <end position="139"/>
    </location>
</feature>
<reference evidence="10 11" key="1">
    <citation type="submission" date="2019-05" db="EMBL/GenBank/DDBJ databases">
        <title>Culicoidintestinum kansasii gen. nov., sp. nov. from the gastrointestinal tract of the biting midge, Culicoides sonorensis.</title>
        <authorList>
            <person name="Neupane S."/>
            <person name="Ghosh A."/>
            <person name="Gunther S."/>
            <person name="Martin K."/>
            <person name="Zurek L."/>
        </authorList>
    </citation>
    <scope>NUCLEOTIDE SEQUENCE [LARGE SCALE GENOMIC DNA]</scope>
    <source>
        <strain evidence="10 11">CS-1</strain>
    </source>
</reference>
<dbReference type="SUPFAM" id="SSF160240">
    <property type="entry name" value="Cation efflux protein cytoplasmic domain-like"/>
    <property type="match status" value="1"/>
</dbReference>
<dbReference type="InterPro" id="IPR027469">
    <property type="entry name" value="Cation_efflux_TMD_sf"/>
</dbReference>
<keyword evidence="3" id="KW-0813">Transport</keyword>
<dbReference type="InterPro" id="IPR027470">
    <property type="entry name" value="Cation_efflux_CTD"/>
</dbReference>
<dbReference type="EMBL" id="VBWP01000007">
    <property type="protein sequence ID" value="TLG72741.1"/>
    <property type="molecule type" value="Genomic_DNA"/>
</dbReference>
<keyword evidence="6 7" id="KW-0472">Membrane</keyword>
<dbReference type="InterPro" id="IPR058533">
    <property type="entry name" value="Cation_efflux_TM"/>
</dbReference>
<keyword evidence="5 7" id="KW-1133">Transmembrane helix</keyword>
<keyword evidence="11" id="KW-1185">Reference proteome</keyword>
<feature type="domain" description="Cation efflux protein transmembrane" evidence="8">
    <location>
        <begin position="15"/>
        <end position="207"/>
    </location>
</feature>
<dbReference type="InterPro" id="IPR002524">
    <property type="entry name" value="Cation_efflux"/>
</dbReference>
<evidence type="ECO:0000256" key="1">
    <source>
        <dbReference type="ARBA" id="ARBA00004141"/>
    </source>
</evidence>
<evidence type="ECO:0000256" key="5">
    <source>
        <dbReference type="ARBA" id="ARBA00022989"/>
    </source>
</evidence>
<sequence length="296" mass="32199">MKKLSEYALVDIGTYVSIGAYIIAAVMKVSVSFMTGSSALYADGLNSASDVVSTLIILIGLRLSRHPGDDEHRYGHYRIEQIASLIASIVMFYVGFEALINGVRKFFEFSPEAPDMLAATVALISMAIIGVSAVINFALFKRTKVSSVWVIAKHNVSDALTAFGAFVAIAASQFNMAWIDPIASVLIAAIIIKTAFDIFMESGNSLIDGFDVKALAIYREAVQNIDGVIEICDIRGRMLGNVPTIDVTIAVDGNLTVLESHEIADHIEQVLDHDYGVKRTYIHIEPEQLQTKAPPE</sequence>
<dbReference type="Gene3D" id="3.30.70.1350">
    <property type="entry name" value="Cation efflux protein, cytoplasmic domain"/>
    <property type="match status" value="1"/>
</dbReference>
<evidence type="ECO:0000256" key="6">
    <source>
        <dbReference type="ARBA" id="ARBA00023136"/>
    </source>
</evidence>
<comment type="similarity">
    <text evidence="2">Belongs to the cation diffusion facilitator (CDF) transporter (TC 2.A.4) family.</text>
</comment>
<feature type="transmembrane region" description="Helical" evidence="7">
    <location>
        <begin position="82"/>
        <end position="104"/>
    </location>
</feature>
<organism evidence="10 11">
    <name type="scientific">Culicoidibacter larvae</name>
    <dbReference type="NCBI Taxonomy" id="2579976"/>
    <lineage>
        <taxon>Bacteria</taxon>
        <taxon>Bacillati</taxon>
        <taxon>Bacillota</taxon>
        <taxon>Culicoidibacteria</taxon>
        <taxon>Culicoidibacterales</taxon>
        <taxon>Culicoidibacteraceae</taxon>
        <taxon>Culicoidibacter</taxon>
    </lineage>
</organism>
<dbReference type="FunCoup" id="A0A5R8QAW7">
    <property type="interactions" value="285"/>
</dbReference>
<dbReference type="FunFam" id="1.20.1510.10:FF:000006">
    <property type="entry name" value="Divalent cation efflux transporter"/>
    <property type="match status" value="1"/>
</dbReference>
<evidence type="ECO:0000256" key="7">
    <source>
        <dbReference type="SAM" id="Phobius"/>
    </source>
</evidence>
<evidence type="ECO:0000313" key="10">
    <source>
        <dbReference type="EMBL" id="TLG72741.1"/>
    </source>
</evidence>
<evidence type="ECO:0000259" key="9">
    <source>
        <dbReference type="Pfam" id="PF16916"/>
    </source>
</evidence>
<proteinExistence type="inferred from homology"/>
<dbReference type="GO" id="GO:0016020">
    <property type="term" value="C:membrane"/>
    <property type="evidence" value="ECO:0007669"/>
    <property type="project" value="UniProtKB-SubCell"/>
</dbReference>
<evidence type="ECO:0000256" key="4">
    <source>
        <dbReference type="ARBA" id="ARBA00022692"/>
    </source>
</evidence>
<dbReference type="PANTHER" id="PTHR43840">
    <property type="entry name" value="MITOCHONDRIAL METAL TRANSPORTER 1-RELATED"/>
    <property type="match status" value="1"/>
</dbReference>
<comment type="caution">
    <text evidence="10">The sequence shown here is derived from an EMBL/GenBank/DDBJ whole genome shotgun (WGS) entry which is preliminary data.</text>
</comment>
<feature type="transmembrane region" description="Helical" evidence="7">
    <location>
        <begin position="7"/>
        <end position="27"/>
    </location>
</feature>
<name>A0A5R8QAW7_9FIRM</name>
<evidence type="ECO:0000313" key="11">
    <source>
        <dbReference type="Proteomes" id="UP000306912"/>
    </source>
</evidence>
<evidence type="ECO:0000259" key="8">
    <source>
        <dbReference type="Pfam" id="PF01545"/>
    </source>
</evidence>
<gene>
    <name evidence="10" type="ORF">FEZ08_08550</name>
</gene>
<evidence type="ECO:0000256" key="3">
    <source>
        <dbReference type="ARBA" id="ARBA00022448"/>
    </source>
</evidence>
<comment type="subcellular location">
    <subcellularLocation>
        <location evidence="1">Membrane</location>
        <topology evidence="1">Multi-pass membrane protein</topology>
    </subcellularLocation>
</comment>
<dbReference type="Gene3D" id="1.20.1510.10">
    <property type="entry name" value="Cation efflux protein transmembrane domain"/>
    <property type="match status" value="1"/>
</dbReference>
<protein>
    <submittedName>
        <fullName evidence="10">Cation transporter</fullName>
    </submittedName>
</protein>
<dbReference type="RefSeq" id="WP_138191377.1">
    <property type="nucleotide sequence ID" value="NZ_VBWP01000007.1"/>
</dbReference>
<dbReference type="InterPro" id="IPR036837">
    <property type="entry name" value="Cation_efflux_CTD_sf"/>
</dbReference>
<dbReference type="Proteomes" id="UP000306912">
    <property type="component" value="Unassembled WGS sequence"/>
</dbReference>
<dbReference type="Pfam" id="PF16916">
    <property type="entry name" value="ZT_dimer"/>
    <property type="match status" value="1"/>
</dbReference>